<dbReference type="EMBL" id="JXTC01000141">
    <property type="protein sequence ID" value="PON85869.1"/>
    <property type="molecule type" value="Genomic_DNA"/>
</dbReference>
<comment type="caution">
    <text evidence="1">The sequence shown here is derived from an EMBL/GenBank/DDBJ whole genome shotgun (WGS) entry which is preliminary data.</text>
</comment>
<reference evidence="2" key="1">
    <citation type="submission" date="2016-06" db="EMBL/GenBank/DDBJ databases">
        <title>Parallel loss of symbiosis genes in relatives of nitrogen-fixing non-legume Parasponia.</title>
        <authorList>
            <person name="Van Velzen R."/>
            <person name="Holmer R."/>
            <person name="Bu F."/>
            <person name="Rutten L."/>
            <person name="Van Zeijl A."/>
            <person name="Liu W."/>
            <person name="Santuari L."/>
            <person name="Cao Q."/>
            <person name="Sharma T."/>
            <person name="Shen D."/>
            <person name="Roswanjaya Y."/>
            <person name="Wardhani T."/>
            <person name="Kalhor M.S."/>
            <person name="Jansen J."/>
            <person name="Van den Hoogen J."/>
            <person name="Gungor B."/>
            <person name="Hartog M."/>
            <person name="Hontelez J."/>
            <person name="Verver J."/>
            <person name="Yang W.-C."/>
            <person name="Schijlen E."/>
            <person name="Repin R."/>
            <person name="Schilthuizen M."/>
            <person name="Schranz E."/>
            <person name="Heidstra R."/>
            <person name="Miyata K."/>
            <person name="Fedorova E."/>
            <person name="Kohlen W."/>
            <person name="Bisseling T."/>
            <person name="Smit S."/>
            <person name="Geurts R."/>
        </authorList>
    </citation>
    <scope>NUCLEOTIDE SEQUENCE [LARGE SCALE GENOMIC DNA]</scope>
    <source>
        <strain evidence="2">cv. RG33-2</strain>
    </source>
</reference>
<feature type="non-terminal residue" evidence="1">
    <location>
        <position position="1"/>
    </location>
</feature>
<gene>
    <name evidence="1" type="ORF">TorRG33x02_183330</name>
</gene>
<organism evidence="1 2">
    <name type="scientific">Trema orientale</name>
    <name type="common">Charcoal tree</name>
    <name type="synonym">Celtis orientalis</name>
    <dbReference type="NCBI Taxonomy" id="63057"/>
    <lineage>
        <taxon>Eukaryota</taxon>
        <taxon>Viridiplantae</taxon>
        <taxon>Streptophyta</taxon>
        <taxon>Embryophyta</taxon>
        <taxon>Tracheophyta</taxon>
        <taxon>Spermatophyta</taxon>
        <taxon>Magnoliopsida</taxon>
        <taxon>eudicotyledons</taxon>
        <taxon>Gunneridae</taxon>
        <taxon>Pentapetalae</taxon>
        <taxon>rosids</taxon>
        <taxon>fabids</taxon>
        <taxon>Rosales</taxon>
        <taxon>Cannabaceae</taxon>
        <taxon>Trema</taxon>
    </lineage>
</organism>
<keyword evidence="2" id="KW-1185">Reference proteome</keyword>
<dbReference type="AlphaFoldDB" id="A0A2P5EK10"/>
<name>A0A2P5EK10_TREOI</name>
<protein>
    <submittedName>
        <fullName evidence="1">Uncharacterized protein</fullName>
    </submittedName>
</protein>
<proteinExistence type="predicted"/>
<dbReference type="InParanoid" id="A0A2P5EK10"/>
<evidence type="ECO:0000313" key="1">
    <source>
        <dbReference type="EMBL" id="PON85869.1"/>
    </source>
</evidence>
<dbReference type="Proteomes" id="UP000237000">
    <property type="component" value="Unassembled WGS sequence"/>
</dbReference>
<sequence length="56" mass="6323">NAFSVLRKDLDAEGKVDVVEDDMGNKNLWVHEVLGDNHVDAPCLRSKYTSSYRSID</sequence>
<accession>A0A2P5EK10</accession>
<evidence type="ECO:0000313" key="2">
    <source>
        <dbReference type="Proteomes" id="UP000237000"/>
    </source>
</evidence>